<accession>A0A841HZL9</accession>
<name>A0A841HZL9_9DEIO</name>
<evidence type="ECO:0000313" key="2">
    <source>
        <dbReference type="EMBL" id="MBB6098393.1"/>
    </source>
</evidence>
<evidence type="ECO:0008006" key="4">
    <source>
        <dbReference type="Google" id="ProtNLM"/>
    </source>
</evidence>
<dbReference type="Proteomes" id="UP000569951">
    <property type="component" value="Unassembled WGS sequence"/>
</dbReference>
<reference evidence="2 3" key="1">
    <citation type="submission" date="2020-08" db="EMBL/GenBank/DDBJ databases">
        <title>Genomic Encyclopedia of Type Strains, Phase IV (KMG-IV): sequencing the most valuable type-strain genomes for metagenomic binning, comparative biology and taxonomic classification.</title>
        <authorList>
            <person name="Goeker M."/>
        </authorList>
    </citation>
    <scope>NUCLEOTIDE SEQUENCE [LARGE SCALE GENOMIC DNA]</scope>
    <source>
        <strain evidence="2 3">DSM 21458</strain>
    </source>
</reference>
<feature type="compositionally biased region" description="Pro residues" evidence="1">
    <location>
        <begin position="91"/>
        <end position="100"/>
    </location>
</feature>
<proteinExistence type="predicted"/>
<sequence>MTDNIQPGMTVQTGGNANIGKVVNFSDNYLEVEATNGDHYWIPASLIENVGESVLVKGSEDLVRDRWLSKDPAAFKDELVDEASAESFPGSDPPSFTPNK</sequence>
<evidence type="ECO:0000313" key="3">
    <source>
        <dbReference type="Proteomes" id="UP000569951"/>
    </source>
</evidence>
<organism evidence="2 3">
    <name type="scientific">Deinobacterium chartae</name>
    <dbReference type="NCBI Taxonomy" id="521158"/>
    <lineage>
        <taxon>Bacteria</taxon>
        <taxon>Thermotogati</taxon>
        <taxon>Deinococcota</taxon>
        <taxon>Deinococci</taxon>
        <taxon>Deinococcales</taxon>
        <taxon>Deinococcaceae</taxon>
        <taxon>Deinobacterium</taxon>
    </lineage>
</organism>
<feature type="region of interest" description="Disordered" evidence="1">
    <location>
        <begin position="81"/>
        <end position="100"/>
    </location>
</feature>
<evidence type="ECO:0000256" key="1">
    <source>
        <dbReference type="SAM" id="MobiDB-lite"/>
    </source>
</evidence>
<keyword evidence="3" id="KW-1185">Reference proteome</keyword>
<gene>
    <name evidence="2" type="ORF">HNR42_001827</name>
</gene>
<dbReference type="AlphaFoldDB" id="A0A841HZL9"/>
<comment type="caution">
    <text evidence="2">The sequence shown here is derived from an EMBL/GenBank/DDBJ whole genome shotgun (WGS) entry which is preliminary data.</text>
</comment>
<dbReference type="EMBL" id="JACHHG010000006">
    <property type="protein sequence ID" value="MBB6098393.1"/>
    <property type="molecule type" value="Genomic_DNA"/>
</dbReference>
<dbReference type="RefSeq" id="WP_183986787.1">
    <property type="nucleotide sequence ID" value="NZ_JACHHG010000006.1"/>
</dbReference>
<protein>
    <recommendedName>
        <fullName evidence="4">DUF2171 domain-containing protein</fullName>
    </recommendedName>
</protein>